<keyword evidence="2" id="KW-1185">Reference proteome</keyword>
<protein>
    <submittedName>
        <fullName evidence="1">DUF1045 domain-containing protein</fullName>
    </submittedName>
</protein>
<comment type="caution">
    <text evidence="1">The sequence shown here is derived from an EMBL/GenBank/DDBJ whole genome shotgun (WGS) entry which is preliminary data.</text>
</comment>
<dbReference type="Gene3D" id="3.90.1140.10">
    <property type="entry name" value="Cyclic phosphodiesterase"/>
    <property type="match status" value="1"/>
</dbReference>
<dbReference type="PIRSF" id="PIRSF033328">
    <property type="entry name" value="Phest_Mll4975"/>
    <property type="match status" value="1"/>
</dbReference>
<accession>A0A8J7J0T3</accession>
<name>A0A8J7J0T3_9RHOB</name>
<dbReference type="RefSeq" id="WP_199023890.1">
    <property type="nucleotide sequence ID" value="NZ_JAELVR010000003.1"/>
</dbReference>
<dbReference type="InterPro" id="IPR009389">
    <property type="entry name" value="DUF1045"/>
</dbReference>
<organism evidence="1 2">
    <name type="scientific">Sedimentitalea arenosa</name>
    <dbReference type="NCBI Taxonomy" id="2798803"/>
    <lineage>
        <taxon>Bacteria</taxon>
        <taxon>Pseudomonadati</taxon>
        <taxon>Pseudomonadota</taxon>
        <taxon>Alphaproteobacteria</taxon>
        <taxon>Rhodobacterales</taxon>
        <taxon>Paracoccaceae</taxon>
        <taxon>Sedimentitalea</taxon>
    </lineage>
</organism>
<sequence length="226" mass="24845">MVHRYAIYAVPDGPLGRFGAEWLGWDIATGSAVPQPGVPGIDMAAATEQPRRYGFHATIKPPFRLAENRTAQELQAACAAFCAKRAPVILPGLQLARMGRFLALVPSAPVPRLTSLAAEVVRDLDGFRAPLTEEELGRRRARHLTADQERNLLAWGYPFVMESFGFHLTLTGRLDRTGIDAIEAVLSGRLADHLRAPFSINHLSLVGEDPEGWFRELYRIPLTGPA</sequence>
<evidence type="ECO:0000313" key="2">
    <source>
        <dbReference type="Proteomes" id="UP000619079"/>
    </source>
</evidence>
<evidence type="ECO:0000313" key="1">
    <source>
        <dbReference type="EMBL" id="MBJ6371110.1"/>
    </source>
</evidence>
<dbReference type="AlphaFoldDB" id="A0A8J7J0T3"/>
<dbReference type="Pfam" id="PF06299">
    <property type="entry name" value="DUF1045"/>
    <property type="match status" value="1"/>
</dbReference>
<dbReference type="Proteomes" id="UP000619079">
    <property type="component" value="Unassembled WGS sequence"/>
</dbReference>
<proteinExistence type="predicted"/>
<dbReference type="EMBL" id="JAELVR010000003">
    <property type="protein sequence ID" value="MBJ6371110.1"/>
    <property type="molecule type" value="Genomic_DNA"/>
</dbReference>
<gene>
    <name evidence="1" type="ORF">JF290_06190</name>
</gene>
<reference evidence="1" key="1">
    <citation type="submission" date="2020-12" db="EMBL/GenBank/DDBJ databases">
        <title>Sedimentitalea sp. nov., isolated from sand in Incheon.</title>
        <authorList>
            <person name="Kim W."/>
        </authorList>
    </citation>
    <scope>NUCLEOTIDE SEQUENCE</scope>
    <source>
        <strain evidence="1">CAU 1593</strain>
    </source>
</reference>
<dbReference type="NCBIfam" id="TIGR03223">
    <property type="entry name" value="Phn_opern_protn"/>
    <property type="match status" value="1"/>
</dbReference>